<reference evidence="4 5" key="1">
    <citation type="submission" date="2017-05" db="EMBL/GenBank/DDBJ databases">
        <authorList>
            <person name="Varghese N."/>
            <person name="Submissions S."/>
        </authorList>
    </citation>
    <scope>NUCLEOTIDE SEQUENCE [LARGE SCALE GENOMIC DNA]</scope>
    <source>
        <strain evidence="4 5">DSM 15360</strain>
    </source>
</reference>
<evidence type="ECO:0000256" key="2">
    <source>
        <dbReference type="SAM" id="SignalP"/>
    </source>
</evidence>
<dbReference type="SUPFAM" id="SSF56925">
    <property type="entry name" value="OMPA-like"/>
    <property type="match status" value="1"/>
</dbReference>
<feature type="chain" id="PRO_5045149000" evidence="2">
    <location>
        <begin position="22"/>
        <end position="197"/>
    </location>
</feature>
<organism evidence="4 5">
    <name type="scientific">Algoriphagus winogradskyi</name>
    <dbReference type="NCBI Taxonomy" id="237017"/>
    <lineage>
        <taxon>Bacteria</taxon>
        <taxon>Pseudomonadati</taxon>
        <taxon>Bacteroidota</taxon>
        <taxon>Cytophagia</taxon>
        <taxon>Cytophagales</taxon>
        <taxon>Cyclobacteriaceae</taxon>
        <taxon>Algoriphagus</taxon>
    </lineage>
</organism>
<gene>
    <name evidence="4" type="ORF">SAMN06265367_103130</name>
</gene>
<protein>
    <submittedName>
        <fullName evidence="4">Opacity protein</fullName>
    </submittedName>
</protein>
<keyword evidence="1 2" id="KW-0732">Signal</keyword>
<proteinExistence type="predicted"/>
<dbReference type="Pfam" id="PF13505">
    <property type="entry name" value="OMP_b-brl"/>
    <property type="match status" value="1"/>
</dbReference>
<sequence>MKKSIILAALLVMVVAGVAQAQSSFFSINYSVSIPTGTTSDYIDQVSGRGIKLEYQRFIKPNFAIGGEIGSYTLYKREESKVYTEGSASLSGVQYRYQNNYPILVTGTYFANRTGEFRPYAGLGLGTIAHDRRIDMGVFSSEETHWQFALRPELGILYRPAQNVGFRLGAKYYQSFSSSNLDGQSTVGLDFGIVFIR</sequence>
<comment type="caution">
    <text evidence="4">The sequence shown here is derived from an EMBL/GenBank/DDBJ whole genome shotgun (WGS) entry which is preliminary data.</text>
</comment>
<dbReference type="Gene3D" id="2.40.160.20">
    <property type="match status" value="1"/>
</dbReference>
<name>A0ABY1NWX4_9BACT</name>
<evidence type="ECO:0000256" key="1">
    <source>
        <dbReference type="ARBA" id="ARBA00022729"/>
    </source>
</evidence>
<dbReference type="Proteomes" id="UP001157915">
    <property type="component" value="Unassembled WGS sequence"/>
</dbReference>
<keyword evidence="5" id="KW-1185">Reference proteome</keyword>
<evidence type="ECO:0000259" key="3">
    <source>
        <dbReference type="Pfam" id="PF13505"/>
    </source>
</evidence>
<accession>A0ABY1NWX4</accession>
<dbReference type="RefSeq" id="WP_283412662.1">
    <property type="nucleotide sequence ID" value="NZ_FXUA01000003.1"/>
</dbReference>
<dbReference type="InterPro" id="IPR011250">
    <property type="entry name" value="OMP/PagP_B-barrel"/>
</dbReference>
<dbReference type="InterPro" id="IPR027385">
    <property type="entry name" value="Beta-barrel_OMP"/>
</dbReference>
<evidence type="ECO:0000313" key="4">
    <source>
        <dbReference type="EMBL" id="SMP20513.1"/>
    </source>
</evidence>
<dbReference type="EMBL" id="FXUA01000003">
    <property type="protein sequence ID" value="SMP20513.1"/>
    <property type="molecule type" value="Genomic_DNA"/>
</dbReference>
<feature type="domain" description="Outer membrane protein beta-barrel" evidence="3">
    <location>
        <begin position="8"/>
        <end position="193"/>
    </location>
</feature>
<evidence type="ECO:0000313" key="5">
    <source>
        <dbReference type="Proteomes" id="UP001157915"/>
    </source>
</evidence>
<feature type="signal peptide" evidence="2">
    <location>
        <begin position="1"/>
        <end position="21"/>
    </location>
</feature>